<dbReference type="AlphaFoldDB" id="A0A8H4LVY8"/>
<evidence type="ECO:0000313" key="6">
    <source>
        <dbReference type="Proteomes" id="UP000557566"/>
    </source>
</evidence>
<dbReference type="Pfam" id="PF13695">
    <property type="entry name" value="Zn_ribbon_3CxxC"/>
    <property type="match status" value="1"/>
</dbReference>
<accession>A0A8H4LVY8</accession>
<name>A0A8H4LVY8_9HYPO</name>
<comment type="caution">
    <text evidence="5">The sequence shown here is derived from an EMBL/GenBank/DDBJ whole genome shotgun (WGS) entry which is preliminary data.</text>
</comment>
<evidence type="ECO:0000259" key="4">
    <source>
        <dbReference type="SMART" id="SM01328"/>
    </source>
</evidence>
<proteinExistence type="predicted"/>
<organism evidence="5 6">
    <name type="scientific">Ophiocordyceps sinensis</name>
    <dbReference type="NCBI Taxonomy" id="72228"/>
    <lineage>
        <taxon>Eukaryota</taxon>
        <taxon>Fungi</taxon>
        <taxon>Dikarya</taxon>
        <taxon>Ascomycota</taxon>
        <taxon>Pezizomycotina</taxon>
        <taxon>Sordariomycetes</taxon>
        <taxon>Hypocreomycetidae</taxon>
        <taxon>Hypocreales</taxon>
        <taxon>Ophiocordycipitaceae</taxon>
        <taxon>Ophiocordyceps</taxon>
    </lineage>
</organism>
<feature type="domain" description="3CxxC-type" evidence="4">
    <location>
        <begin position="1"/>
        <end position="97"/>
    </location>
</feature>
<keyword evidence="6" id="KW-1185">Reference proteome</keyword>
<dbReference type="Proteomes" id="UP000557566">
    <property type="component" value="Unassembled WGS sequence"/>
</dbReference>
<evidence type="ECO:0000256" key="1">
    <source>
        <dbReference type="ARBA" id="ARBA00022723"/>
    </source>
</evidence>
<gene>
    <name evidence="5" type="ORF">G6O67_006635</name>
</gene>
<evidence type="ECO:0000313" key="5">
    <source>
        <dbReference type="EMBL" id="KAF4506565.1"/>
    </source>
</evidence>
<dbReference type="EMBL" id="JAAVMX010000007">
    <property type="protein sequence ID" value="KAF4506565.1"/>
    <property type="molecule type" value="Genomic_DNA"/>
</dbReference>
<keyword evidence="2" id="KW-0863">Zinc-finger</keyword>
<evidence type="ECO:0000256" key="3">
    <source>
        <dbReference type="ARBA" id="ARBA00022833"/>
    </source>
</evidence>
<evidence type="ECO:0000256" key="2">
    <source>
        <dbReference type="ARBA" id="ARBA00022771"/>
    </source>
</evidence>
<keyword evidence="1" id="KW-0479">Metal-binding</keyword>
<dbReference type="OrthoDB" id="8121437at2759"/>
<keyword evidence="3" id="KW-0862">Zinc</keyword>
<dbReference type="SMART" id="SM01328">
    <property type="entry name" value="zf-3CxxC"/>
    <property type="match status" value="1"/>
</dbReference>
<reference evidence="5 6" key="1">
    <citation type="journal article" date="2020" name="Genome Biol. Evol.">
        <title>A new high-quality draft genome assembly of the Chinese cordyceps Ophiocordyceps sinensis.</title>
        <authorList>
            <person name="Shu R."/>
            <person name="Zhang J."/>
            <person name="Meng Q."/>
            <person name="Zhang H."/>
            <person name="Zhou G."/>
            <person name="Li M."/>
            <person name="Wu P."/>
            <person name="Zhao Y."/>
            <person name="Chen C."/>
            <person name="Qin Q."/>
        </authorList>
    </citation>
    <scope>NUCLEOTIDE SEQUENCE [LARGE SCALE GENOMIC DNA]</scope>
    <source>
        <strain evidence="5 6">IOZ07</strain>
    </source>
</reference>
<sequence>MGRFVCRNRSCTKDGWGSKKIAITIRMYAGASYNARVYSQRCKHCDVASSPTLDDSCPDRVAYRIKKWCGIELDRPQGAQGRGPPHEKSLCEGCQAGHCAAGRSGVLFSTLNHLTAN</sequence>
<dbReference type="InterPro" id="IPR027377">
    <property type="entry name" value="ZAR1/RTP1-5-like_Znf-3CxxC"/>
</dbReference>
<protein>
    <recommendedName>
        <fullName evidence="4">3CxxC-type domain-containing protein</fullName>
    </recommendedName>
</protein>
<dbReference type="GO" id="GO:0008270">
    <property type="term" value="F:zinc ion binding"/>
    <property type="evidence" value="ECO:0007669"/>
    <property type="project" value="UniProtKB-KW"/>
</dbReference>